<feature type="domain" description="DUF753" evidence="2">
    <location>
        <begin position="270"/>
        <end position="345"/>
    </location>
</feature>
<evidence type="ECO:0000313" key="3">
    <source>
        <dbReference type="EnsemblMetazoa" id="AMAM017549-PA"/>
    </source>
</evidence>
<accession>A0A182T172</accession>
<feature type="domain" description="DUF753" evidence="2">
    <location>
        <begin position="188"/>
        <end position="260"/>
    </location>
</feature>
<dbReference type="Proteomes" id="UP000075901">
    <property type="component" value="Unassembled WGS sequence"/>
</dbReference>
<feature type="chain" id="PRO_5008136385" description="DUF753 domain-containing protein" evidence="1">
    <location>
        <begin position="17"/>
        <end position="408"/>
    </location>
</feature>
<keyword evidence="4" id="KW-1185">Reference proteome</keyword>
<dbReference type="VEuPathDB" id="VectorBase:AMAM017549"/>
<reference evidence="3" key="2">
    <citation type="submission" date="2020-05" db="UniProtKB">
        <authorList>
            <consortium name="EnsemblMetazoa"/>
        </authorList>
    </citation>
    <scope>IDENTIFICATION</scope>
    <source>
        <strain evidence="3">maculatus3</strain>
    </source>
</reference>
<feature type="signal peptide" evidence="1">
    <location>
        <begin position="1"/>
        <end position="16"/>
    </location>
</feature>
<dbReference type="InterPro" id="IPR008472">
    <property type="entry name" value="DUF753"/>
</dbReference>
<dbReference type="PANTHER" id="PTHR21721:SF25">
    <property type="entry name" value="LP18071P"/>
    <property type="match status" value="1"/>
</dbReference>
<dbReference type="PANTHER" id="PTHR21721">
    <property type="entry name" value="GH09876P-RELATED"/>
    <property type="match status" value="1"/>
</dbReference>
<organism evidence="3 4">
    <name type="scientific">Anopheles maculatus</name>
    <dbReference type="NCBI Taxonomy" id="74869"/>
    <lineage>
        <taxon>Eukaryota</taxon>
        <taxon>Metazoa</taxon>
        <taxon>Ecdysozoa</taxon>
        <taxon>Arthropoda</taxon>
        <taxon>Hexapoda</taxon>
        <taxon>Insecta</taxon>
        <taxon>Pterygota</taxon>
        <taxon>Neoptera</taxon>
        <taxon>Endopterygota</taxon>
        <taxon>Diptera</taxon>
        <taxon>Nematocera</taxon>
        <taxon>Culicoidea</taxon>
        <taxon>Culicidae</taxon>
        <taxon>Anophelinae</taxon>
        <taxon>Anopheles</taxon>
        <taxon>Anopheles maculatus group</taxon>
    </lineage>
</organism>
<evidence type="ECO:0000256" key="1">
    <source>
        <dbReference type="SAM" id="SignalP"/>
    </source>
</evidence>
<keyword evidence="1" id="KW-0732">Signal</keyword>
<dbReference type="Pfam" id="PF05444">
    <property type="entry name" value="DUF753"/>
    <property type="match status" value="4"/>
</dbReference>
<dbReference type="AlphaFoldDB" id="A0A182T172"/>
<dbReference type="EnsemblMetazoa" id="AMAM017549-RA">
    <property type="protein sequence ID" value="AMAM017549-PA"/>
    <property type="gene ID" value="AMAM017549"/>
</dbReference>
<name>A0A182T172_9DIPT</name>
<feature type="domain" description="DUF753" evidence="2">
    <location>
        <begin position="23"/>
        <end position="90"/>
    </location>
</feature>
<sequence length="408" mass="45085">MYPFLLLLSSIVLTCASDDTFYCHTCVSSSYKDCVWNPYTSLTKNCEAGDRACATVILPNGHTYRGCSQDPECTAAGDECILCDIYSGCNIDRYPSDRLRCNICQSSVSNSCKLLPYAKQFEKPCVRLVAGDRCVSVFDGFHVAYRDCLSSVLDEDLSKCDSSSDASVECDVCSRWNCNTGTVRQDDRCLQCTSNMTLCSSGTRTATVCKTPSEGRCYSRVDEQGFLVRGCLSDVSDPQVIVGCEENGGDCVICDGPGCNAGFLPPNTLRCVQCDSRQQLSCAQEQTDEASVLYCRRHVGNDRCFVRTEADGSLQRGCMSDLSNETLCNAEDTSSCDICSDNSCNKQAYPSNRLSCYQCSSERNSNCDGEQRREELLKCRYHRNKDGCFTRMYGDEGIMFISISIRGY</sequence>
<reference evidence="4" key="1">
    <citation type="submission" date="2013-09" db="EMBL/GenBank/DDBJ databases">
        <title>The Genome Sequence of Anopheles maculatus species B.</title>
        <authorList>
            <consortium name="The Broad Institute Genomics Platform"/>
            <person name="Neafsey D.E."/>
            <person name="Besansky N."/>
            <person name="Howell P."/>
            <person name="Walton C."/>
            <person name="Young S.K."/>
            <person name="Zeng Q."/>
            <person name="Gargeya S."/>
            <person name="Fitzgerald M."/>
            <person name="Haas B."/>
            <person name="Abouelleil A."/>
            <person name="Allen A.W."/>
            <person name="Alvarado L."/>
            <person name="Arachchi H.M."/>
            <person name="Berlin A.M."/>
            <person name="Chapman S.B."/>
            <person name="Gainer-Dewar J."/>
            <person name="Goldberg J."/>
            <person name="Griggs A."/>
            <person name="Gujja S."/>
            <person name="Hansen M."/>
            <person name="Howarth C."/>
            <person name="Imamovic A."/>
            <person name="Ireland A."/>
            <person name="Larimer J."/>
            <person name="McCowan C."/>
            <person name="Murphy C."/>
            <person name="Pearson M."/>
            <person name="Poon T.W."/>
            <person name="Priest M."/>
            <person name="Roberts A."/>
            <person name="Saif S."/>
            <person name="Shea T."/>
            <person name="Sisk P."/>
            <person name="Sykes S."/>
            <person name="Wortman J."/>
            <person name="Nusbaum C."/>
            <person name="Birren B."/>
        </authorList>
    </citation>
    <scope>NUCLEOTIDE SEQUENCE [LARGE SCALE GENOMIC DNA]</scope>
    <source>
        <strain evidence="4">maculatus3</strain>
    </source>
</reference>
<protein>
    <recommendedName>
        <fullName evidence="2">DUF753 domain-containing protein</fullName>
    </recommendedName>
</protein>
<evidence type="ECO:0000313" key="4">
    <source>
        <dbReference type="Proteomes" id="UP000075901"/>
    </source>
</evidence>
<feature type="domain" description="DUF753" evidence="2">
    <location>
        <begin position="100"/>
        <end position="179"/>
    </location>
</feature>
<evidence type="ECO:0000259" key="2">
    <source>
        <dbReference type="Pfam" id="PF05444"/>
    </source>
</evidence>
<proteinExistence type="predicted"/>